<accession>A0AA39R8L0</accession>
<feature type="region of interest" description="Disordered" evidence="1">
    <location>
        <begin position="1"/>
        <end position="26"/>
    </location>
</feature>
<feature type="compositionally biased region" description="Basic and acidic residues" evidence="1">
    <location>
        <begin position="1"/>
        <end position="23"/>
    </location>
</feature>
<reference evidence="2" key="1">
    <citation type="submission" date="2023-03" db="EMBL/GenBank/DDBJ databases">
        <title>Complete genome of Cladonia borealis.</title>
        <authorList>
            <person name="Park H."/>
        </authorList>
    </citation>
    <scope>NUCLEOTIDE SEQUENCE</scope>
    <source>
        <strain evidence="2">ANT050790</strain>
    </source>
</reference>
<keyword evidence="3" id="KW-1185">Reference proteome</keyword>
<dbReference type="AlphaFoldDB" id="A0AA39R8L0"/>
<evidence type="ECO:0000313" key="3">
    <source>
        <dbReference type="Proteomes" id="UP001166286"/>
    </source>
</evidence>
<gene>
    <name evidence="2" type="ORF">JMJ35_002110</name>
</gene>
<evidence type="ECO:0000313" key="2">
    <source>
        <dbReference type="EMBL" id="KAK0516076.1"/>
    </source>
</evidence>
<sequence length="107" mass="12339">MYAEFHEERREMTKMMRAERRDDEEISAARKQHRDIFYERLKTAKKPLPALPDDASASGSISAITELERDLNAEGLYLLGGNPPMEIRREDKLIIGVGQEKWPRGPI</sequence>
<name>A0AA39R8L0_9LECA</name>
<evidence type="ECO:0000256" key="1">
    <source>
        <dbReference type="SAM" id="MobiDB-lite"/>
    </source>
</evidence>
<comment type="caution">
    <text evidence="2">The sequence shown here is derived from an EMBL/GenBank/DDBJ whole genome shotgun (WGS) entry which is preliminary data.</text>
</comment>
<organism evidence="2 3">
    <name type="scientific">Cladonia borealis</name>
    <dbReference type="NCBI Taxonomy" id="184061"/>
    <lineage>
        <taxon>Eukaryota</taxon>
        <taxon>Fungi</taxon>
        <taxon>Dikarya</taxon>
        <taxon>Ascomycota</taxon>
        <taxon>Pezizomycotina</taxon>
        <taxon>Lecanoromycetes</taxon>
        <taxon>OSLEUM clade</taxon>
        <taxon>Lecanoromycetidae</taxon>
        <taxon>Lecanorales</taxon>
        <taxon>Lecanorineae</taxon>
        <taxon>Cladoniaceae</taxon>
        <taxon>Cladonia</taxon>
    </lineage>
</organism>
<dbReference type="Proteomes" id="UP001166286">
    <property type="component" value="Unassembled WGS sequence"/>
</dbReference>
<proteinExistence type="predicted"/>
<dbReference type="EMBL" id="JAFEKC020000003">
    <property type="protein sequence ID" value="KAK0516076.1"/>
    <property type="molecule type" value="Genomic_DNA"/>
</dbReference>
<protein>
    <submittedName>
        <fullName evidence="2">Uncharacterized protein</fullName>
    </submittedName>
</protein>